<accession>A0A8G2BZ63</accession>
<dbReference type="EMBL" id="FNVS01000033">
    <property type="protein sequence ID" value="SEG29482.1"/>
    <property type="molecule type" value="Genomic_DNA"/>
</dbReference>
<dbReference type="RefSeq" id="WP_103984479.1">
    <property type="nucleotide sequence ID" value="NZ_FNVS01000033.1"/>
</dbReference>
<comment type="caution">
    <text evidence="1">The sequence shown here is derived from an EMBL/GenBank/DDBJ whole genome shotgun (WGS) entry which is preliminary data.</text>
</comment>
<dbReference type="Proteomes" id="UP000236725">
    <property type="component" value="Unassembled WGS sequence"/>
</dbReference>
<evidence type="ECO:0000313" key="1">
    <source>
        <dbReference type="EMBL" id="SEG29482.1"/>
    </source>
</evidence>
<sequence length="339" mass="39238">MKNLTYLLIALINWSCIQNSSTEKYQTNRDNINNVHDKIKEIKIEDVLISRSCKLQEVGDYLIIGDYKSPDKLIHIFTKNDFRYITSTAYLGQGPGEIANMGYIGSDETDHFFVSDHGKQKIFSYDLDSILMNPSYEPKVKMKMNEKLFPDSYKYINDTLCIGRIIEPTGSYGYKQSIAKWNMETGEIVPMKYEHPDIEKKRTVFAVSTKDNIYVECYHYHDLITICTLDGTLLYNIYGPKWNSETSNKVFYYGNVAICSNHIFISYSGETTFIKSQDGAVKSNLPTKLLIFDMNGNYIKTLETGYKIIDFCYDSQNKRVIMNFNDDIQFGYLEIDKII</sequence>
<gene>
    <name evidence="1" type="ORF">SAMN05444001_1333</name>
</gene>
<evidence type="ECO:0000313" key="2">
    <source>
        <dbReference type="Proteomes" id="UP000236725"/>
    </source>
</evidence>
<reference evidence="1 2" key="1">
    <citation type="submission" date="2016-10" db="EMBL/GenBank/DDBJ databases">
        <authorList>
            <person name="Varghese N."/>
            <person name="Submissions S."/>
        </authorList>
    </citation>
    <scope>NUCLEOTIDE SEQUENCE [LARGE SCALE GENOMIC DNA]</scope>
    <source>
        <strain evidence="1 2">DSM 29073</strain>
    </source>
</reference>
<proteinExistence type="predicted"/>
<keyword evidence="2" id="KW-1185">Reference proteome</keyword>
<name>A0A8G2BZ63_9BACT</name>
<protein>
    <submittedName>
        <fullName evidence="1">TolB-like 6-blade propeller-like</fullName>
    </submittedName>
</protein>
<dbReference type="AlphaFoldDB" id="A0A8G2BZ63"/>
<organism evidence="1 2">
    <name type="scientific">Parabacteroides chinchillae</name>
    <dbReference type="NCBI Taxonomy" id="871327"/>
    <lineage>
        <taxon>Bacteria</taxon>
        <taxon>Pseudomonadati</taxon>
        <taxon>Bacteroidota</taxon>
        <taxon>Bacteroidia</taxon>
        <taxon>Bacteroidales</taxon>
        <taxon>Tannerellaceae</taxon>
        <taxon>Parabacteroides</taxon>
    </lineage>
</organism>
<dbReference type="SUPFAM" id="SSF50969">
    <property type="entry name" value="YVTN repeat-like/Quinoprotein amine dehydrogenase"/>
    <property type="match status" value="1"/>
</dbReference>
<dbReference type="InterPro" id="IPR011044">
    <property type="entry name" value="Quino_amine_DH_bsu"/>
</dbReference>